<evidence type="ECO:0000256" key="1">
    <source>
        <dbReference type="SAM" id="SignalP"/>
    </source>
</evidence>
<name>A0A1H4DFN5_9FLAO</name>
<dbReference type="AlphaFoldDB" id="A0A1H4DFN5"/>
<dbReference type="EMBL" id="FNRD01000007">
    <property type="protein sequence ID" value="SEA71565.1"/>
    <property type="molecule type" value="Genomic_DNA"/>
</dbReference>
<evidence type="ECO:0000313" key="3">
    <source>
        <dbReference type="EMBL" id="SEA71565.1"/>
    </source>
</evidence>
<dbReference type="OrthoDB" id="1357684at2"/>
<dbReference type="PROSITE" id="PS51257">
    <property type="entry name" value="PROKAR_LIPOPROTEIN"/>
    <property type="match status" value="1"/>
</dbReference>
<feature type="chain" id="PRO_5011604465" evidence="1">
    <location>
        <begin position="17"/>
        <end position="150"/>
    </location>
</feature>
<accession>A0A1H4DFN5</accession>
<dbReference type="Pfam" id="PF10648">
    <property type="entry name" value="Gmad2"/>
    <property type="match status" value="1"/>
</dbReference>
<keyword evidence="1" id="KW-0732">Signal</keyword>
<protein>
    <submittedName>
        <fullName evidence="3">Immunoglobulin-like domain of spore germination</fullName>
    </submittedName>
</protein>
<gene>
    <name evidence="3" type="ORF">SAMN05443667_107216</name>
</gene>
<sequence length="150" mass="16861">MKIKSTILLLAVLVFACNKKNSDDTNRNESSTSIDTVQVTKPIEPQKQVAIAFSNEHFRQVTVEKVDGNKFRVKGQAQVWEANINWVIEDGHNELKSGFTTTDAGAPEWGNFDFTIDIEKKEESLTLTLILFEESAKDGSRNHELPIPLN</sequence>
<proteinExistence type="predicted"/>
<keyword evidence="4" id="KW-1185">Reference proteome</keyword>
<dbReference type="STRING" id="150146.SAMN05443667_107216"/>
<feature type="domain" description="Bacterial spore germination immunoglobulin-like" evidence="2">
    <location>
        <begin position="65"/>
        <end position="140"/>
    </location>
</feature>
<evidence type="ECO:0000259" key="2">
    <source>
        <dbReference type="Pfam" id="PF10648"/>
    </source>
</evidence>
<dbReference type="InterPro" id="IPR018911">
    <property type="entry name" value="Gmad2_Ig-like_dom"/>
</dbReference>
<organism evidence="3 4">
    <name type="scientific">Flavobacterium gillisiae</name>
    <dbReference type="NCBI Taxonomy" id="150146"/>
    <lineage>
        <taxon>Bacteria</taxon>
        <taxon>Pseudomonadati</taxon>
        <taxon>Bacteroidota</taxon>
        <taxon>Flavobacteriia</taxon>
        <taxon>Flavobacteriales</taxon>
        <taxon>Flavobacteriaceae</taxon>
        <taxon>Flavobacterium</taxon>
    </lineage>
</organism>
<dbReference type="RefSeq" id="WP_091089953.1">
    <property type="nucleotide sequence ID" value="NZ_FNRD01000007.1"/>
</dbReference>
<reference evidence="4" key="1">
    <citation type="submission" date="2016-10" db="EMBL/GenBank/DDBJ databases">
        <authorList>
            <person name="Varghese N."/>
            <person name="Submissions S."/>
        </authorList>
    </citation>
    <scope>NUCLEOTIDE SEQUENCE [LARGE SCALE GENOMIC DNA]</scope>
    <source>
        <strain evidence="4">DSM 22376</strain>
    </source>
</reference>
<feature type="signal peptide" evidence="1">
    <location>
        <begin position="1"/>
        <end position="16"/>
    </location>
</feature>
<evidence type="ECO:0000313" key="4">
    <source>
        <dbReference type="Proteomes" id="UP000198951"/>
    </source>
</evidence>
<dbReference type="Proteomes" id="UP000198951">
    <property type="component" value="Unassembled WGS sequence"/>
</dbReference>